<dbReference type="AlphaFoldDB" id="J9GZ08"/>
<feature type="transmembrane region" description="Helical" evidence="1">
    <location>
        <begin position="54"/>
        <end position="74"/>
    </location>
</feature>
<feature type="transmembrane region" description="Helical" evidence="1">
    <location>
        <begin position="189"/>
        <end position="210"/>
    </location>
</feature>
<dbReference type="EMBL" id="AMCI01001258">
    <property type="protein sequence ID" value="EJX06110.1"/>
    <property type="molecule type" value="Genomic_DNA"/>
</dbReference>
<name>J9GZ08_9ZZZZ</name>
<protein>
    <submittedName>
        <fullName evidence="2">Membrane protein</fullName>
    </submittedName>
</protein>
<accession>J9GZ08</accession>
<comment type="caution">
    <text evidence="2">The sequence shown here is derived from an EMBL/GenBank/DDBJ whole genome shotgun (WGS) entry which is preliminary data.</text>
</comment>
<organism evidence="2">
    <name type="scientific">gut metagenome</name>
    <dbReference type="NCBI Taxonomy" id="749906"/>
    <lineage>
        <taxon>unclassified sequences</taxon>
        <taxon>metagenomes</taxon>
        <taxon>organismal metagenomes</taxon>
    </lineage>
</organism>
<gene>
    <name evidence="2" type="ORF">EVA_05783</name>
</gene>
<proteinExistence type="predicted"/>
<sequence length="227" mass="25053">MNKIILSARDWRIYRALWLLMVMALVVDLCAVLMESELLMNPAATLTAVETSDWLSFSSEAVCLLSLCGLFWLLRSGREVPIRWRNGCVAAFVVTLAYAITSKLPTLLFGPLSLDDGHWLVDFFNSCANILMLLVSATMMALFMLGASLCERVGKWSVVACSAIAINAPLIVTFFFLGIQEDTAPWQEVVVGLLILLLFLIPVVALRAIVGGEETEQEGQGRPWNQP</sequence>
<evidence type="ECO:0000256" key="1">
    <source>
        <dbReference type="SAM" id="Phobius"/>
    </source>
</evidence>
<evidence type="ECO:0000313" key="2">
    <source>
        <dbReference type="EMBL" id="EJX06110.1"/>
    </source>
</evidence>
<feature type="transmembrane region" description="Helical" evidence="1">
    <location>
        <begin position="130"/>
        <end position="149"/>
    </location>
</feature>
<feature type="transmembrane region" description="Helical" evidence="1">
    <location>
        <begin position="86"/>
        <end position="110"/>
    </location>
</feature>
<keyword evidence="1" id="KW-1133">Transmembrane helix</keyword>
<keyword evidence="1" id="KW-0472">Membrane</keyword>
<feature type="transmembrane region" description="Helical" evidence="1">
    <location>
        <begin position="12"/>
        <end position="34"/>
    </location>
</feature>
<keyword evidence="1" id="KW-0812">Transmembrane</keyword>
<feature type="transmembrane region" description="Helical" evidence="1">
    <location>
        <begin position="156"/>
        <end position="177"/>
    </location>
</feature>
<reference evidence="2" key="1">
    <citation type="journal article" date="2012" name="PLoS ONE">
        <title>Gene sets for utilization of primary and secondary nutrition supplies in the distal gut of endangered iberian lynx.</title>
        <authorList>
            <person name="Alcaide M."/>
            <person name="Messina E."/>
            <person name="Richter M."/>
            <person name="Bargiela R."/>
            <person name="Peplies J."/>
            <person name="Huws S.A."/>
            <person name="Newbold C.J."/>
            <person name="Golyshin P.N."/>
            <person name="Simon M.A."/>
            <person name="Lopez G."/>
            <person name="Yakimov M.M."/>
            <person name="Ferrer M."/>
        </authorList>
    </citation>
    <scope>NUCLEOTIDE SEQUENCE</scope>
</reference>